<evidence type="ECO:0000256" key="3">
    <source>
        <dbReference type="ARBA" id="ARBA00022475"/>
    </source>
</evidence>
<evidence type="ECO:0000256" key="4">
    <source>
        <dbReference type="ARBA" id="ARBA00022617"/>
    </source>
</evidence>
<dbReference type="InterPro" id="IPR005265">
    <property type="entry name" value="HemJ-like"/>
</dbReference>
<dbReference type="EC" id="1.3.-.-" evidence="13"/>
<evidence type="ECO:0000256" key="6">
    <source>
        <dbReference type="ARBA" id="ARBA00022723"/>
    </source>
</evidence>
<feature type="transmembrane region" description="Helical" evidence="12">
    <location>
        <begin position="48"/>
        <end position="67"/>
    </location>
</feature>
<dbReference type="PIRSF" id="PIRSF004638">
    <property type="entry name" value="UCP004638"/>
    <property type="match status" value="1"/>
</dbReference>
<comment type="cofactor">
    <cofactor evidence="1">
        <name>heme b</name>
        <dbReference type="ChEBI" id="CHEBI:60344"/>
    </cofactor>
</comment>
<dbReference type="GO" id="GO:0046872">
    <property type="term" value="F:metal ion binding"/>
    <property type="evidence" value="ECO:0007669"/>
    <property type="project" value="UniProtKB-KW"/>
</dbReference>
<reference evidence="13" key="1">
    <citation type="submission" date="2018-06" db="EMBL/GenBank/DDBJ databases">
        <authorList>
            <person name="Zhirakovskaya E."/>
        </authorList>
    </citation>
    <scope>NUCLEOTIDE SEQUENCE</scope>
</reference>
<keyword evidence="3" id="KW-1003">Cell membrane</keyword>
<keyword evidence="4" id="KW-0349">Heme</keyword>
<feature type="transmembrane region" description="Helical" evidence="12">
    <location>
        <begin position="119"/>
        <end position="137"/>
    </location>
</feature>
<dbReference type="GO" id="GO:0005886">
    <property type="term" value="C:plasma membrane"/>
    <property type="evidence" value="ECO:0007669"/>
    <property type="project" value="UniProtKB-SubCell"/>
</dbReference>
<dbReference type="Pfam" id="PF03653">
    <property type="entry name" value="UPF0093"/>
    <property type="match status" value="1"/>
</dbReference>
<keyword evidence="10 12" id="KW-0472">Membrane</keyword>
<dbReference type="PANTHER" id="PTHR40255">
    <property type="entry name" value="UPF0093 MEMBRANE PROTEIN SLR1790"/>
    <property type="match status" value="1"/>
</dbReference>
<feature type="transmembrane region" description="Helical" evidence="12">
    <location>
        <begin position="6"/>
        <end position="27"/>
    </location>
</feature>
<feature type="transmembrane region" description="Helical" evidence="12">
    <location>
        <begin position="79"/>
        <end position="98"/>
    </location>
</feature>
<name>A0A3B0X4E6_9ZZZZ</name>
<evidence type="ECO:0000256" key="11">
    <source>
        <dbReference type="ARBA" id="ARBA00023444"/>
    </source>
</evidence>
<evidence type="ECO:0000256" key="7">
    <source>
        <dbReference type="ARBA" id="ARBA00022989"/>
    </source>
</evidence>
<dbReference type="PANTHER" id="PTHR40255:SF1">
    <property type="entry name" value="PROTOPORPHYRINOGEN IX OXIDASE"/>
    <property type="match status" value="1"/>
</dbReference>
<evidence type="ECO:0000256" key="2">
    <source>
        <dbReference type="ARBA" id="ARBA00004651"/>
    </source>
</evidence>
<keyword evidence="7 12" id="KW-1133">Transmembrane helix</keyword>
<gene>
    <name evidence="13" type="ORF">MNBD_GAMMA05-2682</name>
</gene>
<comment type="pathway">
    <text evidence="11">Porphyrin-containing compound metabolism.</text>
</comment>
<sequence length="140" mass="16602">MLWVKAFHIIFMVTWFAGLFYLPRLFVYHAEATDDTSNQRFKIMERKLYYGIATPGAIITIALGFWLIHFLGSEIMNTFWLQAKLALIALLVIYHIYCGKLLNDFKHDRNQHGHVWYRWFNELPVFLLIAIILLVELQPL</sequence>
<dbReference type="AlphaFoldDB" id="A0A3B0X4E6"/>
<keyword evidence="9" id="KW-0408">Iron</keyword>
<accession>A0A3B0X4E6</accession>
<protein>
    <submittedName>
        <fullName evidence="13">Protoporphyrinogen IX oxidase, novel form, HemJ</fullName>
        <ecNumber evidence="13">1.3.-.-</ecNumber>
    </submittedName>
</protein>
<evidence type="ECO:0000256" key="9">
    <source>
        <dbReference type="ARBA" id="ARBA00023004"/>
    </source>
</evidence>
<evidence type="ECO:0000256" key="5">
    <source>
        <dbReference type="ARBA" id="ARBA00022692"/>
    </source>
</evidence>
<evidence type="ECO:0000256" key="1">
    <source>
        <dbReference type="ARBA" id="ARBA00001970"/>
    </source>
</evidence>
<dbReference type="GO" id="GO:0016491">
    <property type="term" value="F:oxidoreductase activity"/>
    <property type="evidence" value="ECO:0007669"/>
    <property type="project" value="UniProtKB-KW"/>
</dbReference>
<proteinExistence type="inferred from homology"/>
<dbReference type="EMBL" id="UOFE01000006">
    <property type="protein sequence ID" value="VAW50754.1"/>
    <property type="molecule type" value="Genomic_DNA"/>
</dbReference>
<evidence type="ECO:0000256" key="12">
    <source>
        <dbReference type="SAM" id="Phobius"/>
    </source>
</evidence>
<comment type="subcellular location">
    <subcellularLocation>
        <location evidence="2">Cell membrane</location>
        <topology evidence="2">Multi-pass membrane protein</topology>
    </subcellularLocation>
</comment>
<evidence type="ECO:0000256" key="10">
    <source>
        <dbReference type="ARBA" id="ARBA00023136"/>
    </source>
</evidence>
<evidence type="ECO:0000313" key="13">
    <source>
        <dbReference type="EMBL" id="VAW50754.1"/>
    </source>
</evidence>
<keyword evidence="6" id="KW-0479">Metal-binding</keyword>
<keyword evidence="8 13" id="KW-0560">Oxidoreductase</keyword>
<dbReference type="NCBIfam" id="TIGR00701">
    <property type="entry name" value="protoporphyrinogen oxidase HemJ"/>
    <property type="match status" value="1"/>
</dbReference>
<dbReference type="HAMAP" id="MF_02239">
    <property type="entry name" value="HemJ"/>
    <property type="match status" value="1"/>
</dbReference>
<keyword evidence="5 12" id="KW-0812">Transmembrane</keyword>
<evidence type="ECO:0000256" key="8">
    <source>
        <dbReference type="ARBA" id="ARBA00023002"/>
    </source>
</evidence>
<organism evidence="13">
    <name type="scientific">hydrothermal vent metagenome</name>
    <dbReference type="NCBI Taxonomy" id="652676"/>
    <lineage>
        <taxon>unclassified sequences</taxon>
        <taxon>metagenomes</taxon>
        <taxon>ecological metagenomes</taxon>
    </lineage>
</organism>